<keyword evidence="4 10" id="KW-0285">Flavoprotein</keyword>
<dbReference type="GO" id="GO:0103075">
    <property type="term" value="F:indole-3-pyruvate monooxygenase activity"/>
    <property type="evidence" value="ECO:0007669"/>
    <property type="project" value="UniProtKB-EC"/>
</dbReference>
<dbReference type="EMBL" id="JAATIQ010000003">
    <property type="protein sequence ID" value="KAF4403716.1"/>
    <property type="molecule type" value="Genomic_DNA"/>
</dbReference>
<evidence type="ECO:0000256" key="4">
    <source>
        <dbReference type="ARBA" id="ARBA00022630"/>
    </source>
</evidence>
<evidence type="ECO:0000256" key="9">
    <source>
        <dbReference type="ARBA" id="ARBA00047707"/>
    </source>
</evidence>
<dbReference type="PIRSF" id="PIRSF000332">
    <property type="entry name" value="FMO"/>
    <property type="match status" value="1"/>
</dbReference>
<evidence type="ECO:0000256" key="7">
    <source>
        <dbReference type="ARBA" id="ARBA00023002"/>
    </source>
</evidence>
<dbReference type="GO" id="GO:0050661">
    <property type="term" value="F:NADP binding"/>
    <property type="evidence" value="ECO:0007669"/>
    <property type="project" value="InterPro"/>
</dbReference>
<protein>
    <recommendedName>
        <fullName evidence="10">Flavin-containing monooxygenase</fullName>
        <ecNumber evidence="10">1.-.-.-</ecNumber>
    </recommendedName>
</protein>
<dbReference type="Proteomes" id="UP000583929">
    <property type="component" value="Unassembled WGS sequence"/>
</dbReference>
<dbReference type="GO" id="GO:0050660">
    <property type="term" value="F:flavin adenine dinucleotide binding"/>
    <property type="evidence" value="ECO:0007669"/>
    <property type="project" value="InterPro"/>
</dbReference>
<evidence type="ECO:0000256" key="1">
    <source>
        <dbReference type="ARBA" id="ARBA00001974"/>
    </source>
</evidence>
<comment type="similarity">
    <text evidence="3 10">Belongs to the FMO family.</text>
</comment>
<evidence type="ECO:0000256" key="5">
    <source>
        <dbReference type="ARBA" id="ARBA00022827"/>
    </source>
</evidence>
<name>A0A7J6I8R9_CANSA</name>
<keyword evidence="10" id="KW-0503">Monooxygenase</keyword>
<sequence length="397" mass="44459">MEETTTVVIVGAGPSGLAMAACLGKKSIPYILLEQEDCYGSLWKKNSYDRLSLHLAKCFCSLPHKPHKFSTPTFMSKHEFSSYLDSYVNHFNINPRYNRSVEVAYLNYKDGDNMKYYWKIETNNMLSGEREIYAAEFLVVATGENAKAFIPDIHGIESFKGELIHSSQYTNGRKYEGKSVLVVGSGNSGMEISNDLSEFGAQTCIVIRSPLHVLSKTMVYVGMLMLKLKMSINYVDKLILWLAKFYYADLPKYGIHRPRLGPFLFKASGGKTPVIDGGSIDKIRSQKIKVVPAIKSITGNNVHFDDGTQGNFDVIILATGYKSVAMEWVKDYKYGLNEKGMPKNKYPNHWKGDNGIYCIGMSGRGLAGISSDAILVANDIHNILNIGRTRTTKLKWF</sequence>
<evidence type="ECO:0000313" key="11">
    <source>
        <dbReference type="EMBL" id="KAF4403716.1"/>
    </source>
</evidence>
<keyword evidence="8" id="KW-0073">Auxin biosynthesis</keyword>
<comment type="cofactor">
    <cofactor evidence="1 10">
        <name>FAD</name>
        <dbReference type="ChEBI" id="CHEBI:57692"/>
    </cofactor>
</comment>
<comment type="pathway">
    <text evidence="2">Plant hormone metabolism; auxin biosynthesis.</text>
</comment>
<organism evidence="11 12">
    <name type="scientific">Cannabis sativa</name>
    <name type="common">Hemp</name>
    <name type="synonym">Marijuana</name>
    <dbReference type="NCBI Taxonomy" id="3483"/>
    <lineage>
        <taxon>Eukaryota</taxon>
        <taxon>Viridiplantae</taxon>
        <taxon>Streptophyta</taxon>
        <taxon>Embryophyta</taxon>
        <taxon>Tracheophyta</taxon>
        <taxon>Spermatophyta</taxon>
        <taxon>Magnoliopsida</taxon>
        <taxon>eudicotyledons</taxon>
        <taxon>Gunneridae</taxon>
        <taxon>Pentapetalae</taxon>
        <taxon>rosids</taxon>
        <taxon>fabids</taxon>
        <taxon>Rosales</taxon>
        <taxon>Cannabaceae</taxon>
        <taxon>Cannabis</taxon>
    </lineage>
</organism>
<evidence type="ECO:0000256" key="10">
    <source>
        <dbReference type="RuleBase" id="RU361177"/>
    </source>
</evidence>
<dbReference type="PANTHER" id="PTHR43539">
    <property type="entry name" value="FLAVIN-BINDING MONOOXYGENASE-LIKE PROTEIN (AFU_ORTHOLOGUE AFUA_4G09220)"/>
    <property type="match status" value="1"/>
</dbReference>
<dbReference type="GO" id="GO:0004499">
    <property type="term" value="F:N,N-dimethylaniline monooxygenase activity"/>
    <property type="evidence" value="ECO:0007669"/>
    <property type="project" value="InterPro"/>
</dbReference>
<comment type="caution">
    <text evidence="11">The sequence shown here is derived from an EMBL/GenBank/DDBJ whole genome shotgun (WGS) entry which is preliminary data.</text>
</comment>
<dbReference type="AlphaFoldDB" id="A0A7J6I8R9"/>
<evidence type="ECO:0000313" key="12">
    <source>
        <dbReference type="Proteomes" id="UP000583929"/>
    </source>
</evidence>
<evidence type="ECO:0000256" key="3">
    <source>
        <dbReference type="ARBA" id="ARBA00009183"/>
    </source>
</evidence>
<dbReference type="OrthoDB" id="66881at2759"/>
<evidence type="ECO:0000256" key="2">
    <source>
        <dbReference type="ARBA" id="ARBA00004814"/>
    </source>
</evidence>
<dbReference type="PRINTS" id="PR00368">
    <property type="entry name" value="FADPNR"/>
</dbReference>
<comment type="catalytic activity">
    <reaction evidence="9">
        <text>indole-3-pyruvate + NADPH + O2 + H(+) = (indol-3-yl)acetate + CO2 + NADP(+) + H2O</text>
        <dbReference type="Rhea" id="RHEA:34331"/>
        <dbReference type="ChEBI" id="CHEBI:15377"/>
        <dbReference type="ChEBI" id="CHEBI:15378"/>
        <dbReference type="ChEBI" id="CHEBI:15379"/>
        <dbReference type="ChEBI" id="CHEBI:16526"/>
        <dbReference type="ChEBI" id="CHEBI:17640"/>
        <dbReference type="ChEBI" id="CHEBI:30854"/>
        <dbReference type="ChEBI" id="CHEBI:57783"/>
        <dbReference type="ChEBI" id="CHEBI:58349"/>
        <dbReference type="EC" id="1.14.13.168"/>
    </reaction>
</comment>
<dbReference type="Pfam" id="PF00743">
    <property type="entry name" value="FMO-like"/>
    <property type="match status" value="1"/>
</dbReference>
<keyword evidence="12" id="KW-1185">Reference proteome</keyword>
<evidence type="ECO:0000256" key="6">
    <source>
        <dbReference type="ARBA" id="ARBA00022857"/>
    </source>
</evidence>
<dbReference type="InterPro" id="IPR000960">
    <property type="entry name" value="Flavin_mOase"/>
</dbReference>
<dbReference type="SUPFAM" id="SSF51905">
    <property type="entry name" value="FAD/NAD(P)-binding domain"/>
    <property type="match status" value="2"/>
</dbReference>
<dbReference type="PRINTS" id="PR00469">
    <property type="entry name" value="PNDRDTASEII"/>
</dbReference>
<keyword evidence="7 10" id="KW-0560">Oxidoreductase</keyword>
<dbReference type="OMA" id="FRTSIFM"/>
<proteinExistence type="inferred from homology"/>
<gene>
    <name evidence="11" type="ORF">G4B88_002569</name>
</gene>
<dbReference type="PANTHER" id="PTHR43539:SF9">
    <property type="entry name" value="INDOLE-3-PYRUVATE MONOOXYGENASE YUCCA11-RELATED"/>
    <property type="match status" value="1"/>
</dbReference>
<dbReference type="EC" id="1.-.-.-" evidence="10"/>
<keyword evidence="5 10" id="KW-0274">FAD</keyword>
<reference evidence="11 12" key="1">
    <citation type="journal article" date="2020" name="bioRxiv">
        <title>Sequence and annotation of 42 cannabis genomes reveals extensive copy number variation in cannabinoid synthesis and pathogen resistance genes.</title>
        <authorList>
            <person name="Mckernan K.J."/>
            <person name="Helbert Y."/>
            <person name="Kane L.T."/>
            <person name="Ebling H."/>
            <person name="Zhang L."/>
            <person name="Liu B."/>
            <person name="Eaton Z."/>
            <person name="Mclaughlin S."/>
            <person name="Kingan S."/>
            <person name="Baybayan P."/>
            <person name="Concepcion G."/>
            <person name="Jordan M."/>
            <person name="Riva A."/>
            <person name="Barbazuk W."/>
            <person name="Harkins T."/>
        </authorList>
    </citation>
    <scope>NUCLEOTIDE SEQUENCE [LARGE SCALE GENOMIC DNA]</scope>
    <source>
        <strain evidence="12">cv. Jamaican Lion 4</strain>
        <tissue evidence="11">Leaf</tissue>
    </source>
</reference>
<dbReference type="InterPro" id="IPR020946">
    <property type="entry name" value="Flavin_mOase-like"/>
</dbReference>
<evidence type="ECO:0000256" key="8">
    <source>
        <dbReference type="ARBA" id="ARBA00023070"/>
    </source>
</evidence>
<dbReference type="GO" id="GO:0009851">
    <property type="term" value="P:auxin biosynthetic process"/>
    <property type="evidence" value="ECO:0007669"/>
    <property type="project" value="UniProtKB-KW"/>
</dbReference>
<dbReference type="InterPro" id="IPR050982">
    <property type="entry name" value="Auxin_biosynth/cation_transpt"/>
</dbReference>
<dbReference type="Gene3D" id="3.50.50.60">
    <property type="entry name" value="FAD/NAD(P)-binding domain"/>
    <property type="match status" value="1"/>
</dbReference>
<keyword evidence="6" id="KW-0521">NADP</keyword>
<accession>A0A803PJ77</accession>
<dbReference type="InterPro" id="IPR036188">
    <property type="entry name" value="FAD/NAD-bd_sf"/>
</dbReference>
<accession>A0A7J6I8R9</accession>